<gene>
    <name evidence="2" type="ORF">BTR14_16015</name>
</gene>
<reference evidence="2 3" key="1">
    <citation type="journal article" date="2017" name="Antonie Van Leeuwenhoek">
        <title>Rhizobium rhizosphaerae sp. nov., a novel species isolated from rice rhizosphere.</title>
        <authorList>
            <person name="Zhao J.J."/>
            <person name="Zhang J."/>
            <person name="Zhang R.J."/>
            <person name="Zhang C.W."/>
            <person name="Yin H.Q."/>
            <person name="Zhang X.X."/>
        </authorList>
    </citation>
    <scope>NUCLEOTIDE SEQUENCE [LARGE SCALE GENOMIC DNA]</scope>
    <source>
        <strain evidence="2 3">RD15</strain>
    </source>
</reference>
<dbReference type="Proteomes" id="UP000192652">
    <property type="component" value="Unassembled WGS sequence"/>
</dbReference>
<proteinExistence type="predicted"/>
<feature type="signal peptide" evidence="1">
    <location>
        <begin position="1"/>
        <end position="34"/>
    </location>
</feature>
<name>A0ABX3PAB5_9HYPH</name>
<feature type="chain" id="PRO_5045303765" evidence="1">
    <location>
        <begin position="35"/>
        <end position="120"/>
    </location>
</feature>
<keyword evidence="3" id="KW-1185">Reference proteome</keyword>
<evidence type="ECO:0000313" key="3">
    <source>
        <dbReference type="Proteomes" id="UP000192652"/>
    </source>
</evidence>
<dbReference type="RefSeq" id="WP_081176869.1">
    <property type="nucleotide sequence ID" value="NZ_MSPX01000014.1"/>
</dbReference>
<dbReference type="EMBL" id="MSPX01000014">
    <property type="protein sequence ID" value="OQP85398.1"/>
    <property type="molecule type" value="Genomic_DNA"/>
</dbReference>
<protein>
    <submittedName>
        <fullName evidence="2">Uncharacterized protein</fullName>
    </submittedName>
</protein>
<evidence type="ECO:0000313" key="2">
    <source>
        <dbReference type="EMBL" id="OQP85398.1"/>
    </source>
</evidence>
<evidence type="ECO:0000256" key="1">
    <source>
        <dbReference type="SAM" id="SignalP"/>
    </source>
</evidence>
<comment type="caution">
    <text evidence="2">The sequence shown here is derived from an EMBL/GenBank/DDBJ whole genome shotgun (WGS) entry which is preliminary data.</text>
</comment>
<sequence>MLSWQAGRSVARRGAAVSLALVLPMLLAAAPATAQMRDVGTASADYPFANLPGVKPQEPLVGGPDQLHCRQALVPQRDTVFSSANPRYDTVNVCRKGDGPEFSSPRLPPSIYRQLRGLDY</sequence>
<keyword evidence="1" id="KW-0732">Signal</keyword>
<organism evidence="2 3">
    <name type="scientific">Xaviernesmea rhizosphaerae</name>
    <dbReference type="NCBI Taxonomy" id="1672749"/>
    <lineage>
        <taxon>Bacteria</taxon>
        <taxon>Pseudomonadati</taxon>
        <taxon>Pseudomonadota</taxon>
        <taxon>Alphaproteobacteria</taxon>
        <taxon>Hyphomicrobiales</taxon>
        <taxon>Rhizobiaceae</taxon>
        <taxon>Rhizobium/Agrobacterium group</taxon>
        <taxon>Xaviernesmea</taxon>
    </lineage>
</organism>
<accession>A0ABX3PAB5</accession>